<feature type="region of interest" description="Disordered" evidence="5">
    <location>
        <begin position="93"/>
        <end position="180"/>
    </location>
</feature>
<dbReference type="AlphaFoldDB" id="A0A6J2IJA0"/>
<keyword evidence="3" id="KW-0862">Zinc</keyword>
<dbReference type="Gene3D" id="4.10.60.10">
    <property type="entry name" value="Zinc finger, CCHC-type"/>
    <property type="match status" value="1"/>
</dbReference>
<dbReference type="Gene3D" id="1.10.1200.30">
    <property type="match status" value="1"/>
</dbReference>
<keyword evidence="1" id="KW-0479">Metal-binding</keyword>
<dbReference type="Pfam" id="PF00607">
    <property type="entry name" value="Gag_p24"/>
    <property type="match status" value="1"/>
</dbReference>
<dbReference type="Pfam" id="PF00098">
    <property type="entry name" value="zf-CCHC"/>
    <property type="match status" value="1"/>
</dbReference>
<keyword evidence="7" id="KW-1185">Reference proteome</keyword>
<evidence type="ECO:0000256" key="3">
    <source>
        <dbReference type="ARBA" id="ARBA00022833"/>
    </source>
</evidence>
<dbReference type="SMART" id="SM00343">
    <property type="entry name" value="ZnF_C2HC"/>
    <property type="match status" value="2"/>
</dbReference>
<gene>
    <name evidence="8" type="primary">LOC113999855</name>
</gene>
<dbReference type="GeneID" id="113999855"/>
<evidence type="ECO:0000256" key="1">
    <source>
        <dbReference type="ARBA" id="ARBA00022723"/>
    </source>
</evidence>
<dbReference type="PANTHER" id="PTHR40389">
    <property type="entry name" value="ENDOGENOUS RETROVIRUS GROUP K MEMBER 24 GAG POLYPROTEIN-RELATED"/>
    <property type="match status" value="1"/>
</dbReference>
<protein>
    <submittedName>
        <fullName evidence="8">Endogenous retrovirus group K member 8 Gag polyprotein-like</fullName>
    </submittedName>
</protein>
<dbReference type="InterPro" id="IPR001878">
    <property type="entry name" value="Znf_CCHC"/>
</dbReference>
<evidence type="ECO:0000259" key="6">
    <source>
        <dbReference type="PROSITE" id="PS50158"/>
    </source>
</evidence>
<feature type="domain" description="CCHC-type" evidence="6">
    <location>
        <begin position="443"/>
        <end position="458"/>
    </location>
</feature>
<dbReference type="InterPro" id="IPR038124">
    <property type="entry name" value="B_retro_matrix_sf"/>
</dbReference>
<dbReference type="InterPro" id="IPR008919">
    <property type="entry name" value="Retrov_capsid_N"/>
</dbReference>
<feature type="region of interest" description="Disordered" evidence="5">
    <location>
        <begin position="486"/>
        <end position="505"/>
    </location>
</feature>
<dbReference type="SUPFAM" id="SSF47943">
    <property type="entry name" value="Retrovirus capsid protein, N-terminal core domain"/>
    <property type="match status" value="1"/>
</dbReference>
<dbReference type="SUPFAM" id="SSF57756">
    <property type="entry name" value="Retrovirus zinc finger-like domains"/>
    <property type="match status" value="1"/>
</dbReference>
<name>A0A6J2IJA0_9PASS</name>
<dbReference type="SUPFAM" id="SSF47836">
    <property type="entry name" value="Retroviral matrix proteins"/>
    <property type="match status" value="1"/>
</dbReference>
<dbReference type="InterPro" id="IPR010999">
    <property type="entry name" value="Retrovr_matrix"/>
</dbReference>
<keyword evidence="2 4" id="KW-0863">Zinc-finger</keyword>
<accession>A0A6J2IJA0</accession>
<sequence>MGSKMSSEQNTVYKQIKCLLKQHGLKIEDPSLQNLLLWALQNHPGLNVTNVFDDAEWDLIGVRLSDSATKGDKQATDLLGTWRAVFQALKSHTAKKSESVVTGDSSHPPESAAGEELAPPPIPPVHAAREGECQNSGGSSAPRSLNNSKVPTARGPNENSRDFNPFDSKKEVSSYLPDPPDRWAQVRQEAAAAGDIEMLKYLPHPPRWENIPYQVLKELRKSVTDHGLTVPFTMGRLEIVFDSFTLIPLDCEAIARMILTALQFSIFKTEWEYLAQRAAAENATSLNNVNNLTAQPIISMEMLLGTGPFATPTAQAQLPIHVLNEAKRLAFRALREVPEVATARQSFVTILQGPRETFMEFTDRLKDAIDKQVGNSTAREILFEHFAIKNANIDCQKILRALQNPTISEMLRACQNVGSYSHEMTALAEALSALRGPSSSQLCYGCGQPGHSRKQCPNKKPTRQPGLCLRCRKGFHYTQKCHSKFTREGKPLPSQGRGKEQSGNF</sequence>
<dbReference type="InterPro" id="IPR050195">
    <property type="entry name" value="Primate_lentivir_Gag_pol-like"/>
</dbReference>
<dbReference type="GO" id="GO:0016032">
    <property type="term" value="P:viral process"/>
    <property type="evidence" value="ECO:0007669"/>
    <property type="project" value="InterPro"/>
</dbReference>
<dbReference type="GO" id="GO:0003676">
    <property type="term" value="F:nucleic acid binding"/>
    <property type="evidence" value="ECO:0007669"/>
    <property type="project" value="InterPro"/>
</dbReference>
<dbReference type="GO" id="GO:0008270">
    <property type="term" value="F:zinc ion binding"/>
    <property type="evidence" value="ECO:0007669"/>
    <property type="project" value="UniProtKB-KW"/>
</dbReference>
<feature type="compositionally biased region" description="Polar residues" evidence="5">
    <location>
        <begin position="133"/>
        <end position="150"/>
    </location>
</feature>
<reference evidence="8" key="1">
    <citation type="submission" date="2025-08" db="UniProtKB">
        <authorList>
            <consortium name="RefSeq"/>
        </authorList>
    </citation>
    <scope>IDENTIFICATION</scope>
    <source>
        <tissue evidence="8">Muscle</tissue>
    </source>
</reference>
<dbReference type="PANTHER" id="PTHR40389:SF3">
    <property type="entry name" value="IGE-BINDING PROTEIN"/>
    <property type="match status" value="1"/>
</dbReference>
<evidence type="ECO:0000313" key="7">
    <source>
        <dbReference type="Proteomes" id="UP000504627"/>
    </source>
</evidence>
<organism evidence="7 8">
    <name type="scientific">Pipra filicauda</name>
    <name type="common">Wire-tailed manakin</name>
    <dbReference type="NCBI Taxonomy" id="649802"/>
    <lineage>
        <taxon>Eukaryota</taxon>
        <taxon>Metazoa</taxon>
        <taxon>Chordata</taxon>
        <taxon>Craniata</taxon>
        <taxon>Vertebrata</taxon>
        <taxon>Euteleostomi</taxon>
        <taxon>Archelosauria</taxon>
        <taxon>Archosauria</taxon>
        <taxon>Dinosauria</taxon>
        <taxon>Saurischia</taxon>
        <taxon>Theropoda</taxon>
        <taxon>Coelurosauria</taxon>
        <taxon>Aves</taxon>
        <taxon>Neognathae</taxon>
        <taxon>Neoaves</taxon>
        <taxon>Telluraves</taxon>
        <taxon>Australaves</taxon>
        <taxon>Passeriformes</taxon>
        <taxon>Pipridae</taxon>
        <taxon>Pipra</taxon>
    </lineage>
</organism>
<dbReference type="InterPro" id="IPR008916">
    <property type="entry name" value="Retrov_capsid_C"/>
</dbReference>
<dbReference type="InterPro" id="IPR045345">
    <property type="entry name" value="Gag_p24_C"/>
</dbReference>
<dbReference type="Gene3D" id="1.10.150.490">
    <property type="entry name" value="Retroviral GAG p10 protein"/>
    <property type="match status" value="1"/>
</dbReference>
<dbReference type="InParanoid" id="A0A6J2IJA0"/>
<dbReference type="PROSITE" id="PS50158">
    <property type="entry name" value="ZF_CCHC"/>
    <property type="match status" value="1"/>
</dbReference>
<evidence type="ECO:0000256" key="4">
    <source>
        <dbReference type="PROSITE-ProRule" id="PRU00047"/>
    </source>
</evidence>
<dbReference type="Gene3D" id="1.10.375.10">
    <property type="entry name" value="Human Immunodeficiency Virus Type 1 Capsid Protein"/>
    <property type="match status" value="1"/>
</dbReference>
<dbReference type="RefSeq" id="XP_027599453.2">
    <property type="nucleotide sequence ID" value="XM_027743652.2"/>
</dbReference>
<dbReference type="Pfam" id="PF19317">
    <property type="entry name" value="Gag_p24_C"/>
    <property type="match status" value="1"/>
</dbReference>
<evidence type="ECO:0000256" key="2">
    <source>
        <dbReference type="ARBA" id="ARBA00022771"/>
    </source>
</evidence>
<dbReference type="Pfam" id="PF14787">
    <property type="entry name" value="zf-CCHC_5"/>
    <property type="match status" value="1"/>
</dbReference>
<dbReference type="SUPFAM" id="SSF47353">
    <property type="entry name" value="Retrovirus capsid dimerization domain-like"/>
    <property type="match status" value="1"/>
</dbReference>
<dbReference type="InterPro" id="IPR036875">
    <property type="entry name" value="Znf_CCHC_sf"/>
</dbReference>
<evidence type="ECO:0000256" key="5">
    <source>
        <dbReference type="SAM" id="MobiDB-lite"/>
    </source>
</evidence>
<proteinExistence type="predicted"/>
<dbReference type="Proteomes" id="UP000504627">
    <property type="component" value="Unplaced"/>
</dbReference>
<evidence type="ECO:0000313" key="8">
    <source>
        <dbReference type="RefSeq" id="XP_027599453.2"/>
    </source>
</evidence>